<proteinExistence type="predicted"/>
<keyword evidence="2" id="KW-1185">Reference proteome</keyword>
<comment type="caution">
    <text evidence="1">The sequence shown here is derived from an EMBL/GenBank/DDBJ whole genome shotgun (WGS) entry which is preliminary data.</text>
</comment>
<accession>A0A8X6VCI2</accession>
<evidence type="ECO:0000313" key="2">
    <source>
        <dbReference type="Proteomes" id="UP000887159"/>
    </source>
</evidence>
<organism evidence="1 2">
    <name type="scientific">Trichonephila clavipes</name>
    <name type="common">Golden silk orbweaver</name>
    <name type="synonym">Nephila clavipes</name>
    <dbReference type="NCBI Taxonomy" id="2585209"/>
    <lineage>
        <taxon>Eukaryota</taxon>
        <taxon>Metazoa</taxon>
        <taxon>Ecdysozoa</taxon>
        <taxon>Arthropoda</taxon>
        <taxon>Chelicerata</taxon>
        <taxon>Arachnida</taxon>
        <taxon>Araneae</taxon>
        <taxon>Araneomorphae</taxon>
        <taxon>Entelegynae</taxon>
        <taxon>Araneoidea</taxon>
        <taxon>Nephilidae</taxon>
        <taxon>Trichonephila</taxon>
    </lineage>
</organism>
<name>A0A8X6VCI2_TRICX</name>
<sequence>MAPRLWRASYHVRVTNVGNRRVIIRGDAFGCKTQFIVRVLSSTLGGIRALRRKSESGKERERKRGVAFVENLTHAQIALKVLARVSTARNCSRSCARTDRNEKLMRS</sequence>
<dbReference type="Proteomes" id="UP000887159">
    <property type="component" value="Unassembled WGS sequence"/>
</dbReference>
<dbReference type="EMBL" id="BMAU01021321">
    <property type="protein sequence ID" value="GFY13312.1"/>
    <property type="molecule type" value="Genomic_DNA"/>
</dbReference>
<dbReference type="AlphaFoldDB" id="A0A8X6VCI2"/>
<evidence type="ECO:0000313" key="1">
    <source>
        <dbReference type="EMBL" id="GFY13312.1"/>
    </source>
</evidence>
<protein>
    <submittedName>
        <fullName evidence="1">Uncharacterized protein</fullName>
    </submittedName>
</protein>
<gene>
    <name evidence="1" type="ORF">TNCV_2335761</name>
</gene>
<reference evidence="1" key="1">
    <citation type="submission" date="2020-08" db="EMBL/GenBank/DDBJ databases">
        <title>Multicomponent nature underlies the extraordinary mechanical properties of spider dragline silk.</title>
        <authorList>
            <person name="Kono N."/>
            <person name="Nakamura H."/>
            <person name="Mori M."/>
            <person name="Yoshida Y."/>
            <person name="Ohtoshi R."/>
            <person name="Malay A.D."/>
            <person name="Moran D.A.P."/>
            <person name="Tomita M."/>
            <person name="Numata K."/>
            <person name="Arakawa K."/>
        </authorList>
    </citation>
    <scope>NUCLEOTIDE SEQUENCE</scope>
</reference>